<evidence type="ECO:0000259" key="1">
    <source>
        <dbReference type="Pfam" id="PF14529"/>
    </source>
</evidence>
<dbReference type="PANTHER" id="PTHR33273">
    <property type="entry name" value="DOMAIN-CONTAINING PROTEIN, PUTATIVE-RELATED"/>
    <property type="match status" value="1"/>
</dbReference>
<dbReference type="Proteomes" id="UP000499080">
    <property type="component" value="Unassembled WGS sequence"/>
</dbReference>
<protein>
    <recommendedName>
        <fullName evidence="1">Endonuclease/exonuclease/phosphatase domain-containing protein</fullName>
    </recommendedName>
</protein>
<name>A0A4Y2U5B5_ARAVE</name>
<dbReference type="EMBL" id="BGPR01033370">
    <property type="protein sequence ID" value="GBO07261.1"/>
    <property type="molecule type" value="Genomic_DNA"/>
</dbReference>
<dbReference type="GO" id="GO:0003824">
    <property type="term" value="F:catalytic activity"/>
    <property type="evidence" value="ECO:0007669"/>
    <property type="project" value="InterPro"/>
</dbReference>
<dbReference type="InterPro" id="IPR036691">
    <property type="entry name" value="Endo/exonu/phosph_ase_sf"/>
</dbReference>
<reference evidence="2 3" key="1">
    <citation type="journal article" date="2019" name="Sci. Rep.">
        <title>Orb-weaving spider Araneus ventricosus genome elucidates the spidroin gene catalogue.</title>
        <authorList>
            <person name="Kono N."/>
            <person name="Nakamura H."/>
            <person name="Ohtoshi R."/>
            <person name="Moran D.A.P."/>
            <person name="Shinohara A."/>
            <person name="Yoshida Y."/>
            <person name="Fujiwara M."/>
            <person name="Mori M."/>
            <person name="Tomita M."/>
            <person name="Arakawa K."/>
        </authorList>
    </citation>
    <scope>NUCLEOTIDE SEQUENCE [LARGE SCALE GENOMIC DNA]</scope>
</reference>
<evidence type="ECO:0000313" key="2">
    <source>
        <dbReference type="EMBL" id="GBO07261.1"/>
    </source>
</evidence>
<feature type="domain" description="Endonuclease/exonuclease/phosphatase" evidence="1">
    <location>
        <begin position="13"/>
        <end position="92"/>
    </location>
</feature>
<organism evidence="2 3">
    <name type="scientific">Araneus ventricosus</name>
    <name type="common">Orbweaver spider</name>
    <name type="synonym">Epeira ventricosa</name>
    <dbReference type="NCBI Taxonomy" id="182803"/>
    <lineage>
        <taxon>Eukaryota</taxon>
        <taxon>Metazoa</taxon>
        <taxon>Ecdysozoa</taxon>
        <taxon>Arthropoda</taxon>
        <taxon>Chelicerata</taxon>
        <taxon>Arachnida</taxon>
        <taxon>Araneae</taxon>
        <taxon>Araneomorphae</taxon>
        <taxon>Entelegynae</taxon>
        <taxon>Araneoidea</taxon>
        <taxon>Araneidae</taxon>
        <taxon>Araneus</taxon>
    </lineage>
</organism>
<gene>
    <name evidence="2" type="ORF">AVEN_23141_1</name>
</gene>
<sequence length="101" mass="11271">MVALKIQTSSFPITIISAYSSPAQNVHTTLQEIQEIISSLPEEKIIIGADLNGHNTLWDYRSNNNRGKDILDFTLANNLNIINKPYTLPTFREITVLAGQT</sequence>
<proteinExistence type="predicted"/>
<comment type="caution">
    <text evidence="2">The sequence shown here is derived from an EMBL/GenBank/DDBJ whole genome shotgun (WGS) entry which is preliminary data.</text>
</comment>
<evidence type="ECO:0000313" key="3">
    <source>
        <dbReference type="Proteomes" id="UP000499080"/>
    </source>
</evidence>
<dbReference type="AlphaFoldDB" id="A0A4Y2U5B5"/>
<keyword evidence="3" id="KW-1185">Reference proteome</keyword>
<dbReference type="SUPFAM" id="SSF56219">
    <property type="entry name" value="DNase I-like"/>
    <property type="match status" value="1"/>
</dbReference>
<dbReference type="Pfam" id="PF14529">
    <property type="entry name" value="Exo_endo_phos_2"/>
    <property type="match status" value="1"/>
</dbReference>
<accession>A0A4Y2U5B5</accession>
<dbReference type="InterPro" id="IPR005135">
    <property type="entry name" value="Endo/exonuclease/phosphatase"/>
</dbReference>
<dbReference type="OrthoDB" id="6437148at2759"/>
<dbReference type="PANTHER" id="PTHR33273:SF2">
    <property type="entry name" value="ENDONUCLEASE_EXONUCLEASE_PHOSPHATASE DOMAIN-CONTAINING PROTEIN"/>
    <property type="match status" value="1"/>
</dbReference>
<dbReference type="Gene3D" id="3.60.10.10">
    <property type="entry name" value="Endonuclease/exonuclease/phosphatase"/>
    <property type="match status" value="1"/>
</dbReference>